<organism evidence="4 5">
    <name type="scientific">Choanephora cucurbitarum</name>
    <dbReference type="NCBI Taxonomy" id="101091"/>
    <lineage>
        <taxon>Eukaryota</taxon>
        <taxon>Fungi</taxon>
        <taxon>Fungi incertae sedis</taxon>
        <taxon>Mucoromycota</taxon>
        <taxon>Mucoromycotina</taxon>
        <taxon>Mucoromycetes</taxon>
        <taxon>Mucorales</taxon>
        <taxon>Mucorineae</taxon>
        <taxon>Choanephoraceae</taxon>
        <taxon>Choanephoroideae</taxon>
        <taxon>Choanephora</taxon>
    </lineage>
</organism>
<protein>
    <submittedName>
        <fullName evidence="4">Uncharacterized protein</fullName>
    </submittedName>
</protein>
<dbReference type="InParanoid" id="A0A1C7ND79"/>
<dbReference type="SUPFAM" id="SSF48403">
    <property type="entry name" value="Ankyrin repeat"/>
    <property type="match status" value="1"/>
</dbReference>
<proteinExistence type="predicted"/>
<dbReference type="GO" id="GO:0085020">
    <property type="term" value="P:protein K6-linked ubiquitination"/>
    <property type="evidence" value="ECO:0007669"/>
    <property type="project" value="TreeGrafter"/>
</dbReference>
<dbReference type="FunCoup" id="A0A1C7ND79">
    <property type="interactions" value="22"/>
</dbReference>
<evidence type="ECO:0000313" key="5">
    <source>
        <dbReference type="Proteomes" id="UP000093000"/>
    </source>
</evidence>
<dbReference type="Proteomes" id="UP000093000">
    <property type="component" value="Unassembled WGS sequence"/>
</dbReference>
<dbReference type="PROSITE" id="PS50297">
    <property type="entry name" value="ANK_REP_REGION"/>
    <property type="match status" value="2"/>
</dbReference>
<evidence type="ECO:0000256" key="1">
    <source>
        <dbReference type="ARBA" id="ARBA00022737"/>
    </source>
</evidence>
<dbReference type="EMBL" id="LUGH01000250">
    <property type="protein sequence ID" value="OBZ87063.1"/>
    <property type="molecule type" value="Genomic_DNA"/>
</dbReference>
<comment type="caution">
    <text evidence="4">The sequence shown here is derived from an EMBL/GenBank/DDBJ whole genome shotgun (WGS) entry which is preliminary data.</text>
</comment>
<dbReference type="OrthoDB" id="9995210at2759"/>
<dbReference type="PANTHER" id="PTHR24171">
    <property type="entry name" value="ANKYRIN REPEAT DOMAIN-CONTAINING PROTEIN 39-RELATED"/>
    <property type="match status" value="1"/>
</dbReference>
<evidence type="ECO:0000256" key="2">
    <source>
        <dbReference type="ARBA" id="ARBA00023043"/>
    </source>
</evidence>
<accession>A0A1C7ND79</accession>
<sequence length="154" mass="17070">MDQGTTDNDLLLAACRNDQDEMLEDVLKEPEVNVNYADPLGDTALHYAARFGSLTCLEILLSQPGIEVNSRNLKEGNTPLHLAVQYEEDPEVALSMVSALLDAGADPRIKNKANSSVADYVMGRTDDMRDLIDQGLRGYDMDNDSDEEFEVIFK</sequence>
<dbReference type="InterPro" id="IPR002110">
    <property type="entry name" value="Ankyrin_rpt"/>
</dbReference>
<feature type="repeat" description="ANK" evidence="3">
    <location>
        <begin position="75"/>
        <end position="112"/>
    </location>
</feature>
<evidence type="ECO:0000256" key="3">
    <source>
        <dbReference type="PROSITE-ProRule" id="PRU00023"/>
    </source>
</evidence>
<dbReference type="GO" id="GO:0004842">
    <property type="term" value="F:ubiquitin-protein transferase activity"/>
    <property type="evidence" value="ECO:0007669"/>
    <property type="project" value="TreeGrafter"/>
</dbReference>
<dbReference type="Pfam" id="PF12796">
    <property type="entry name" value="Ank_2"/>
    <property type="match status" value="1"/>
</dbReference>
<feature type="repeat" description="ANK" evidence="3">
    <location>
        <begin position="40"/>
        <end position="73"/>
    </location>
</feature>
<keyword evidence="2 3" id="KW-0040">ANK repeat</keyword>
<dbReference type="STRING" id="101091.A0A1C7ND79"/>
<dbReference type="PROSITE" id="PS50088">
    <property type="entry name" value="ANK_REPEAT"/>
    <property type="match status" value="2"/>
</dbReference>
<name>A0A1C7ND79_9FUNG</name>
<evidence type="ECO:0000313" key="4">
    <source>
        <dbReference type="EMBL" id="OBZ87063.1"/>
    </source>
</evidence>
<gene>
    <name evidence="4" type="ORF">A0J61_04893</name>
</gene>
<dbReference type="PANTHER" id="PTHR24171:SF8">
    <property type="entry name" value="BRCA1-ASSOCIATED RING DOMAIN PROTEIN 1"/>
    <property type="match status" value="1"/>
</dbReference>
<dbReference type="SMART" id="SM00248">
    <property type="entry name" value="ANK"/>
    <property type="match status" value="3"/>
</dbReference>
<dbReference type="PRINTS" id="PR01415">
    <property type="entry name" value="ANKYRIN"/>
</dbReference>
<dbReference type="Gene3D" id="1.25.40.20">
    <property type="entry name" value="Ankyrin repeat-containing domain"/>
    <property type="match status" value="1"/>
</dbReference>
<keyword evidence="5" id="KW-1185">Reference proteome</keyword>
<reference evidence="4 5" key="1">
    <citation type="submission" date="2016-03" db="EMBL/GenBank/DDBJ databases">
        <title>Choanephora cucurbitarum.</title>
        <authorList>
            <person name="Min B."/>
            <person name="Park H."/>
            <person name="Park J.-H."/>
            <person name="Shin H.-D."/>
            <person name="Choi I.-G."/>
        </authorList>
    </citation>
    <scope>NUCLEOTIDE SEQUENCE [LARGE SCALE GENOMIC DNA]</scope>
    <source>
        <strain evidence="4 5">KUS-F28377</strain>
    </source>
</reference>
<keyword evidence="1" id="KW-0677">Repeat</keyword>
<dbReference type="AlphaFoldDB" id="A0A1C7ND79"/>
<dbReference type="InterPro" id="IPR036770">
    <property type="entry name" value="Ankyrin_rpt-contain_sf"/>
</dbReference>